<evidence type="ECO:0000313" key="3">
    <source>
        <dbReference type="Proteomes" id="UP001163336"/>
    </source>
</evidence>
<gene>
    <name evidence="2" type="ORF">MasN3_23720</name>
</gene>
<sequence length="171" mass="19307">MDAPSVFSAIFAGLAFIVSFVAAFIAHDSRVAADRSADSAERANDINLHQSRLDIYRAFQAFHGALVQRGPLLTEADVFPFLGTAHLSEFYFPESLHKRLQRIADDALTYLSKAEDLRQANEVPDLLTRPERTNLRATMNAQHKTLREDCVQVDELLRAELRLFKRNPPRA</sequence>
<dbReference type="Proteomes" id="UP001163336">
    <property type="component" value="Chromosome"/>
</dbReference>
<evidence type="ECO:0008006" key="4">
    <source>
        <dbReference type="Google" id="ProtNLM"/>
    </source>
</evidence>
<name>A0ABN6TEA1_9BURK</name>
<keyword evidence="3" id="KW-1185">Reference proteome</keyword>
<reference evidence="2" key="1">
    <citation type="submission" date="2022-11" db="EMBL/GenBank/DDBJ databases">
        <title>Isolation and characterization of PLA-degrading bacterium Massilia sp. from Antarctic soil.</title>
        <authorList>
            <person name="Sato K."/>
            <person name="Gomez-Fuentes C."/>
            <person name="Ahmad S.A."/>
            <person name="Zulkharnain A."/>
        </authorList>
    </citation>
    <scope>NUCLEOTIDE SEQUENCE</scope>
    <source>
        <strain evidence="2">N-3</strain>
    </source>
</reference>
<dbReference type="RefSeq" id="WP_281914324.1">
    <property type="nucleotide sequence ID" value="NZ_AP026966.1"/>
</dbReference>
<evidence type="ECO:0000313" key="2">
    <source>
        <dbReference type="EMBL" id="BDT58878.1"/>
    </source>
</evidence>
<proteinExistence type="predicted"/>
<keyword evidence="1" id="KW-0812">Transmembrane</keyword>
<organism evidence="2 3">
    <name type="scientific">Massilia varians</name>
    <dbReference type="NCBI Taxonomy" id="457921"/>
    <lineage>
        <taxon>Bacteria</taxon>
        <taxon>Pseudomonadati</taxon>
        <taxon>Pseudomonadota</taxon>
        <taxon>Betaproteobacteria</taxon>
        <taxon>Burkholderiales</taxon>
        <taxon>Oxalobacteraceae</taxon>
        <taxon>Telluria group</taxon>
        <taxon>Massilia</taxon>
    </lineage>
</organism>
<evidence type="ECO:0000256" key="1">
    <source>
        <dbReference type="SAM" id="Phobius"/>
    </source>
</evidence>
<feature type="transmembrane region" description="Helical" evidence="1">
    <location>
        <begin position="6"/>
        <end position="26"/>
    </location>
</feature>
<keyword evidence="1" id="KW-1133">Transmembrane helix</keyword>
<keyword evidence="1" id="KW-0472">Membrane</keyword>
<accession>A0ABN6TEA1</accession>
<protein>
    <recommendedName>
        <fullName evidence="4">DUF2489 domain-containing protein</fullName>
    </recommendedName>
</protein>
<dbReference type="EMBL" id="AP026966">
    <property type="protein sequence ID" value="BDT58878.1"/>
    <property type="molecule type" value="Genomic_DNA"/>
</dbReference>